<dbReference type="EMBL" id="JAFMYW010000011">
    <property type="protein sequence ID" value="MBO0952489.1"/>
    <property type="molecule type" value="Genomic_DNA"/>
</dbReference>
<dbReference type="Gene3D" id="3.30.420.40">
    <property type="match status" value="2"/>
</dbReference>
<gene>
    <name evidence="6" type="ORF">J2I46_28150</name>
</gene>
<keyword evidence="3 6" id="KW-0418">Kinase</keyword>
<dbReference type="Pfam" id="PF00370">
    <property type="entry name" value="FGGY_N"/>
    <property type="match status" value="1"/>
</dbReference>
<dbReference type="CDD" id="cd07772">
    <property type="entry name" value="ASKHA_NBD_FGGY_NaCK-like"/>
    <property type="match status" value="1"/>
</dbReference>
<organism evidence="6 7">
    <name type="scientific">Fibrella forsythiae</name>
    <dbReference type="NCBI Taxonomy" id="2817061"/>
    <lineage>
        <taxon>Bacteria</taxon>
        <taxon>Pseudomonadati</taxon>
        <taxon>Bacteroidota</taxon>
        <taxon>Cytophagia</taxon>
        <taxon>Cytophagales</taxon>
        <taxon>Spirosomataceae</taxon>
        <taxon>Fibrella</taxon>
    </lineage>
</organism>
<evidence type="ECO:0000313" key="7">
    <source>
        <dbReference type="Proteomes" id="UP000664628"/>
    </source>
</evidence>
<keyword evidence="2" id="KW-0808">Transferase</keyword>
<comment type="caution">
    <text evidence="6">The sequence shown here is derived from an EMBL/GenBank/DDBJ whole genome shotgun (WGS) entry which is preliminary data.</text>
</comment>
<evidence type="ECO:0000256" key="2">
    <source>
        <dbReference type="ARBA" id="ARBA00022679"/>
    </source>
</evidence>
<feature type="domain" description="Carbohydrate kinase FGGY N-terminal" evidence="4">
    <location>
        <begin position="6"/>
        <end position="195"/>
    </location>
</feature>
<feature type="domain" description="Carbohydrate kinase FGGY C-terminal" evidence="5">
    <location>
        <begin position="246"/>
        <end position="450"/>
    </location>
</feature>
<dbReference type="InterPro" id="IPR043129">
    <property type="entry name" value="ATPase_NBD"/>
</dbReference>
<evidence type="ECO:0000256" key="3">
    <source>
        <dbReference type="ARBA" id="ARBA00022777"/>
    </source>
</evidence>
<evidence type="ECO:0000259" key="4">
    <source>
        <dbReference type="Pfam" id="PF00370"/>
    </source>
</evidence>
<evidence type="ECO:0000313" key="6">
    <source>
        <dbReference type="EMBL" id="MBO0952489.1"/>
    </source>
</evidence>
<comment type="similarity">
    <text evidence="1">Belongs to the FGGY kinase family.</text>
</comment>
<dbReference type="InterPro" id="IPR049382">
    <property type="entry name" value="FGGY_C_2"/>
</dbReference>
<dbReference type="SUPFAM" id="SSF53067">
    <property type="entry name" value="Actin-like ATPase domain"/>
    <property type="match status" value="2"/>
</dbReference>
<dbReference type="PANTHER" id="PTHR10196">
    <property type="entry name" value="SUGAR KINASE"/>
    <property type="match status" value="1"/>
</dbReference>
<keyword evidence="7" id="KW-1185">Reference proteome</keyword>
<dbReference type="Proteomes" id="UP000664628">
    <property type="component" value="Unassembled WGS sequence"/>
</dbReference>
<reference evidence="6 7" key="1">
    <citation type="submission" date="2021-03" db="EMBL/GenBank/DDBJ databases">
        <title>Fibrella sp. HMF5405 genome sequencing and assembly.</title>
        <authorList>
            <person name="Kang H."/>
            <person name="Kim H."/>
            <person name="Bae S."/>
            <person name="Joh K."/>
        </authorList>
    </citation>
    <scope>NUCLEOTIDE SEQUENCE [LARGE SCALE GENOMIC DNA]</scope>
    <source>
        <strain evidence="6 7">HMF5405</strain>
    </source>
</reference>
<dbReference type="PANTHER" id="PTHR10196:SF93">
    <property type="entry name" value="L-RHAMNULOKINASE"/>
    <property type="match status" value="1"/>
</dbReference>
<evidence type="ECO:0000259" key="5">
    <source>
        <dbReference type="Pfam" id="PF21546"/>
    </source>
</evidence>
<protein>
    <submittedName>
        <fullName evidence="6">Carbohydrate kinase</fullName>
    </submittedName>
</protein>
<dbReference type="InterPro" id="IPR018484">
    <property type="entry name" value="FGGY_N"/>
</dbReference>
<name>A0ABS3JR47_9BACT</name>
<dbReference type="RefSeq" id="WP_207332432.1">
    <property type="nucleotide sequence ID" value="NZ_JAFMYW010000011.1"/>
</dbReference>
<sequence length="476" mass="53386">MKTPVIAIVDVGKTNKKVFLFDRHYQLVWEKSAQLPETVDEDGDPCEDLELLIEWASGTVEDVMKLPDYDVKALNFTTYGASFVYVDKDGRPVGCLTNYLKPYPDDLREQFYDQYGPSDRLSVGTASPALDSLNSGLQLYRLKHERADLFAQVAYALHLPQYMSYLITRKPVAEMTSLGCHTMLWDFQRAEYHDWVKQEQLDSCLSVLAPSDSVKTVSVGGKELKVGVGLHDSSSALIPYLASFREPFVLISTGTWCISMNPFNNDPLTAEELQYDCLCYLTYKGQPVKASRLFAGNEHEQQIKRLAAHFNVPESYYKRVQYDADIIAKLQRTQPVDHEAVGDWLGMTPPATIPPFTQSAFVRRDLTEFDDYETAYHQLMLDLMAQQLISTALVIPGNSVGPISRIFVDGGFSHNSIYMNLLAAAFPEIDIWAASVAQATALGAALAIHEHWNPEPISADLIDLTYYPAPQIEPES</sequence>
<evidence type="ECO:0000256" key="1">
    <source>
        <dbReference type="ARBA" id="ARBA00009156"/>
    </source>
</evidence>
<accession>A0ABS3JR47</accession>
<dbReference type="Pfam" id="PF21546">
    <property type="entry name" value="FGGY_C_2"/>
    <property type="match status" value="1"/>
</dbReference>
<proteinExistence type="inferred from homology"/>
<dbReference type="GO" id="GO:0016301">
    <property type="term" value="F:kinase activity"/>
    <property type="evidence" value="ECO:0007669"/>
    <property type="project" value="UniProtKB-KW"/>
</dbReference>